<organism evidence="3 4">
    <name type="scientific">Actinokineospora diospyrosa</name>
    <dbReference type="NCBI Taxonomy" id="103728"/>
    <lineage>
        <taxon>Bacteria</taxon>
        <taxon>Bacillati</taxon>
        <taxon>Actinomycetota</taxon>
        <taxon>Actinomycetes</taxon>
        <taxon>Pseudonocardiales</taxon>
        <taxon>Pseudonocardiaceae</taxon>
        <taxon>Actinokineospora</taxon>
    </lineage>
</organism>
<name>A0ABT1I9L2_9PSEU</name>
<feature type="domain" description="Mycothiol-dependent maleylpyruvate isomerase metal-binding" evidence="2">
    <location>
        <begin position="4"/>
        <end position="125"/>
    </location>
</feature>
<dbReference type="InterPro" id="IPR017520">
    <property type="entry name" value="CHP03086"/>
</dbReference>
<evidence type="ECO:0000259" key="2">
    <source>
        <dbReference type="Pfam" id="PF11716"/>
    </source>
</evidence>
<dbReference type="Pfam" id="PF11716">
    <property type="entry name" value="MDMPI_N"/>
    <property type="match status" value="1"/>
</dbReference>
<evidence type="ECO:0000313" key="3">
    <source>
        <dbReference type="EMBL" id="MCP2269323.1"/>
    </source>
</evidence>
<reference evidence="3 4" key="1">
    <citation type="submission" date="2022-06" db="EMBL/GenBank/DDBJ databases">
        <title>Genomic Encyclopedia of Archaeal and Bacterial Type Strains, Phase II (KMG-II): from individual species to whole genera.</title>
        <authorList>
            <person name="Goeker M."/>
        </authorList>
    </citation>
    <scope>NUCLEOTIDE SEQUENCE [LARGE SCALE GENOMIC DNA]</scope>
    <source>
        <strain evidence="3 4">DSM 44255</strain>
    </source>
</reference>
<dbReference type="InterPro" id="IPR017517">
    <property type="entry name" value="Maleyloyr_isom"/>
</dbReference>
<dbReference type="InterPro" id="IPR024344">
    <property type="entry name" value="MDMPI_metal-binding"/>
</dbReference>
<evidence type="ECO:0000313" key="4">
    <source>
        <dbReference type="Proteomes" id="UP001205185"/>
    </source>
</evidence>
<dbReference type="RefSeq" id="WP_253886326.1">
    <property type="nucleotide sequence ID" value="NZ_BAAAVB010000004.1"/>
</dbReference>
<accession>A0ABT1I9L2</accession>
<gene>
    <name evidence="3" type="ORF">LV75_001811</name>
</gene>
<feature type="region of interest" description="Disordered" evidence="1">
    <location>
        <begin position="163"/>
        <end position="185"/>
    </location>
</feature>
<dbReference type="Gene3D" id="1.20.120.450">
    <property type="entry name" value="dinb family like domain"/>
    <property type="match status" value="1"/>
</dbReference>
<dbReference type="SUPFAM" id="SSF109854">
    <property type="entry name" value="DinB/YfiT-like putative metalloenzymes"/>
    <property type="match status" value="1"/>
</dbReference>
<evidence type="ECO:0000256" key="1">
    <source>
        <dbReference type="SAM" id="MobiDB-lite"/>
    </source>
</evidence>
<dbReference type="InterPro" id="IPR034660">
    <property type="entry name" value="DinB/YfiT-like"/>
</dbReference>
<keyword evidence="4" id="KW-1185">Reference proteome</keyword>
<protein>
    <submittedName>
        <fullName evidence="3">TIGR03086 family protein</fullName>
    </submittedName>
</protein>
<feature type="compositionally biased region" description="Basic and acidic residues" evidence="1">
    <location>
        <begin position="176"/>
        <end position="185"/>
    </location>
</feature>
<dbReference type="NCBIfam" id="TIGR03086">
    <property type="entry name" value="TIGR03086 family metal-binding protein"/>
    <property type="match status" value="1"/>
</dbReference>
<dbReference type="NCBIfam" id="TIGR03083">
    <property type="entry name" value="maleylpyruvate isomerase family mycothiol-dependent enzyme"/>
    <property type="match status" value="1"/>
</dbReference>
<proteinExistence type="predicted"/>
<dbReference type="Proteomes" id="UP001205185">
    <property type="component" value="Unassembled WGS sequence"/>
</dbReference>
<dbReference type="EMBL" id="JAMTCO010000004">
    <property type="protein sequence ID" value="MCP2269323.1"/>
    <property type="molecule type" value="Genomic_DNA"/>
</dbReference>
<comment type="caution">
    <text evidence="3">The sequence shown here is derived from an EMBL/GenBank/DDBJ whole genome shotgun (WGS) entry which is preliminary data.</text>
</comment>
<sequence length="185" mass="19628">MLHAPRDEFRRRLVHVTPDVFGAATPCPDWTVRDLVNHVIGGDQMTVVLLEGGTTEAAVQALGADWIGDDDPVVVFAAAGEALDRAAAVDGVLERVVPHPMGPVPGHQAVSFRVAEYLVHAWDLARALGVDERLDAGLVEQTWEGMRGLAPVIGGLGMFGSGPSGALDENSSPQDRLLDLSGRRP</sequence>